<feature type="compositionally biased region" description="Polar residues" evidence="1">
    <location>
        <begin position="1"/>
        <end position="16"/>
    </location>
</feature>
<dbReference type="Pfam" id="PF10604">
    <property type="entry name" value="Polyketide_cyc2"/>
    <property type="match status" value="1"/>
</dbReference>
<dbReference type="PANTHER" id="PTHR31385:SF1">
    <property type="entry name" value="PUTATIVE (DUF220)-RELATED"/>
    <property type="match status" value="1"/>
</dbReference>
<dbReference type="PANTHER" id="PTHR31385">
    <property type="entry name" value="PUTATIVE (DUF220)-RELATED"/>
    <property type="match status" value="1"/>
</dbReference>
<feature type="region of interest" description="Disordered" evidence="1">
    <location>
        <begin position="1"/>
        <end position="24"/>
    </location>
</feature>
<dbReference type="AlphaFoldDB" id="A0A061R4P7"/>
<organism evidence="2">
    <name type="scientific">Tetraselmis sp. GSL018</name>
    <dbReference type="NCBI Taxonomy" id="582737"/>
    <lineage>
        <taxon>Eukaryota</taxon>
        <taxon>Viridiplantae</taxon>
        <taxon>Chlorophyta</taxon>
        <taxon>core chlorophytes</taxon>
        <taxon>Chlorodendrophyceae</taxon>
        <taxon>Chlorodendrales</taxon>
        <taxon>Chlorodendraceae</taxon>
        <taxon>Tetraselmis</taxon>
    </lineage>
</organism>
<name>A0A061R4P7_9CHLO</name>
<gene>
    <name evidence="2" type="ORF">TSPGSL018_15639</name>
</gene>
<sequence length="232" mass="25634">MRSLATPSKCSLSDSRIGNRKGKATTQHKFSLYQVRQSAASKIDHQTTSAARSSEVLEAAGALVLPPTVRFTDRKDEGYTVSAEAKIPATRDLVYEVLVDFEDSARIFDNILASEVHHILGEVQLVQVCRWKFLLFSGTFNSTLAVRQMPDNGIVQFELVESDFLSEFHGQWSVVEDASGGSIVRHTLTVRPTLSPPSFFGGYTRKISIEQEARVLEDLTAEVARRQSAADA</sequence>
<dbReference type="InterPro" id="IPR019587">
    <property type="entry name" value="Polyketide_cyclase/dehydratase"/>
</dbReference>
<dbReference type="EMBL" id="GBEZ01021104">
    <property type="protein sequence ID" value="JAC65620.1"/>
    <property type="molecule type" value="Transcribed_RNA"/>
</dbReference>
<accession>A0A061R4P7</accession>
<proteinExistence type="predicted"/>
<evidence type="ECO:0000313" key="2">
    <source>
        <dbReference type="EMBL" id="JAC65620.1"/>
    </source>
</evidence>
<dbReference type="SUPFAM" id="SSF55961">
    <property type="entry name" value="Bet v1-like"/>
    <property type="match status" value="1"/>
</dbReference>
<dbReference type="InterPro" id="IPR023393">
    <property type="entry name" value="START-like_dom_sf"/>
</dbReference>
<dbReference type="Gene3D" id="3.30.530.20">
    <property type="match status" value="1"/>
</dbReference>
<reference evidence="2" key="1">
    <citation type="submission" date="2014-05" db="EMBL/GenBank/DDBJ databases">
        <title>The transcriptome of the halophilic microalga Tetraselmis sp. GSL018 isolated from the Great Salt Lake, Utah.</title>
        <authorList>
            <person name="Jinkerson R.E."/>
            <person name="D'Adamo S."/>
            <person name="Posewitz M.C."/>
        </authorList>
    </citation>
    <scope>NUCLEOTIDE SEQUENCE</scope>
    <source>
        <strain evidence="2">GSL018</strain>
    </source>
</reference>
<evidence type="ECO:0008006" key="3">
    <source>
        <dbReference type="Google" id="ProtNLM"/>
    </source>
</evidence>
<evidence type="ECO:0000256" key="1">
    <source>
        <dbReference type="SAM" id="MobiDB-lite"/>
    </source>
</evidence>
<protein>
    <recommendedName>
        <fullName evidence="3">Coenzyme Q-binding protein COQ10 START domain-containing protein</fullName>
    </recommendedName>
</protein>